<organism evidence="3">
    <name type="scientific">Leptosphaeria maculans (strain JN3 / isolate v23.1.3 / race Av1-4-5-6-7-8)</name>
    <name type="common">Blackleg fungus</name>
    <name type="synonym">Phoma lingam</name>
    <dbReference type="NCBI Taxonomy" id="985895"/>
    <lineage>
        <taxon>Eukaryota</taxon>
        <taxon>Fungi</taxon>
        <taxon>Dikarya</taxon>
        <taxon>Ascomycota</taxon>
        <taxon>Pezizomycotina</taxon>
        <taxon>Dothideomycetes</taxon>
        <taxon>Pleosporomycetidae</taxon>
        <taxon>Pleosporales</taxon>
        <taxon>Pleosporineae</taxon>
        <taxon>Leptosphaeriaceae</taxon>
        <taxon>Plenodomus</taxon>
        <taxon>Plenodomus lingam/Leptosphaeria maculans species complex</taxon>
    </lineage>
</organism>
<dbReference type="GO" id="GO:0004520">
    <property type="term" value="F:DNA endonuclease activity"/>
    <property type="evidence" value="ECO:0007669"/>
    <property type="project" value="TreeGrafter"/>
</dbReference>
<dbReference type="InterPro" id="IPR015242">
    <property type="entry name" value="Ydc2_cat"/>
</dbReference>
<name>E5R469_LEPMJ</name>
<gene>
    <name evidence="2" type="ORF">LEMA_P045430.1</name>
</gene>
<dbReference type="eggNOG" id="ENOG502S4DK">
    <property type="taxonomic scope" value="Eukaryota"/>
</dbReference>
<evidence type="ECO:0000313" key="3">
    <source>
        <dbReference type="Proteomes" id="UP000002668"/>
    </source>
</evidence>
<keyword evidence="3" id="KW-1185">Reference proteome</keyword>
<dbReference type="InterPro" id="IPR039197">
    <property type="entry name" value="Mrs1/Cce1"/>
</dbReference>
<dbReference type="HOGENOM" id="CLU_1065853_0_0_1"/>
<dbReference type="SUPFAM" id="SSF53098">
    <property type="entry name" value="Ribonuclease H-like"/>
    <property type="match status" value="1"/>
</dbReference>
<accession>E5R469</accession>
<dbReference type="Gene3D" id="3.30.420.10">
    <property type="entry name" value="Ribonuclease H-like superfamily/Ribonuclease H"/>
    <property type="match status" value="1"/>
</dbReference>
<dbReference type="OMA" id="WDATMEI"/>
<feature type="domain" description="Mitochondrial resolvase Ydc2 catalytic" evidence="1">
    <location>
        <begin position="71"/>
        <end position="249"/>
    </location>
</feature>
<dbReference type="STRING" id="985895.E5R469"/>
<dbReference type="InterPro" id="IPR012337">
    <property type="entry name" value="RNaseH-like_sf"/>
</dbReference>
<dbReference type="Proteomes" id="UP000002668">
    <property type="component" value="Genome"/>
</dbReference>
<dbReference type="InterPro" id="IPR036397">
    <property type="entry name" value="RNaseH_sf"/>
</dbReference>
<dbReference type="AlphaFoldDB" id="E5R469"/>
<reference evidence="3" key="1">
    <citation type="journal article" date="2011" name="Nat. Commun.">
        <title>Effector diversification within compartments of the Leptosphaeria maculans genome affected by Repeat-Induced Point mutations.</title>
        <authorList>
            <person name="Rouxel T."/>
            <person name="Grandaubert J."/>
            <person name="Hane J.K."/>
            <person name="Hoede C."/>
            <person name="van de Wouw A.P."/>
            <person name="Couloux A."/>
            <person name="Dominguez V."/>
            <person name="Anthouard V."/>
            <person name="Bally P."/>
            <person name="Bourras S."/>
            <person name="Cozijnsen A.J."/>
            <person name="Ciuffetti L.M."/>
            <person name="Degrave A."/>
            <person name="Dilmaghani A."/>
            <person name="Duret L."/>
            <person name="Fudal I."/>
            <person name="Goodwin S.B."/>
            <person name="Gout L."/>
            <person name="Glaser N."/>
            <person name="Linglin J."/>
            <person name="Kema G.H.J."/>
            <person name="Lapalu N."/>
            <person name="Lawrence C.B."/>
            <person name="May K."/>
            <person name="Meyer M."/>
            <person name="Ollivier B."/>
            <person name="Poulain J."/>
            <person name="Schoch C.L."/>
            <person name="Simon A."/>
            <person name="Spatafora J.W."/>
            <person name="Stachowiak A."/>
            <person name="Turgeon B.G."/>
            <person name="Tyler B.M."/>
            <person name="Vincent D."/>
            <person name="Weissenbach J."/>
            <person name="Amselem J."/>
            <person name="Quesneville H."/>
            <person name="Oliver R.P."/>
            <person name="Wincker P."/>
            <person name="Balesdent M.-H."/>
            <person name="Howlett B.J."/>
        </authorList>
    </citation>
    <scope>NUCLEOTIDE SEQUENCE [LARGE SCALE GENOMIC DNA]</scope>
    <source>
        <strain evidence="3">JN3 / isolate v23.1.3 / race Av1-4-5-6-7-8</strain>
    </source>
</reference>
<dbReference type="EMBL" id="FP929083">
    <property type="protein sequence ID" value="CBX91837.1"/>
    <property type="molecule type" value="Genomic_DNA"/>
</dbReference>
<dbReference type="GO" id="GO:0070336">
    <property type="term" value="F:flap-structured DNA binding"/>
    <property type="evidence" value="ECO:0007669"/>
    <property type="project" value="TreeGrafter"/>
</dbReference>
<dbReference type="PANTHER" id="PTHR28072:SF1">
    <property type="entry name" value="CRUCIFORM CUTTING ENDONUCLEASE 1, MITOCHONDRIAL-RELATED"/>
    <property type="match status" value="1"/>
</dbReference>
<dbReference type="PANTHER" id="PTHR28072">
    <property type="entry name" value="CRUCIFORM CUTTING ENDONUCLEASE 1, MITOCHONDRIAL-RELATED"/>
    <property type="match status" value="1"/>
</dbReference>
<dbReference type="GO" id="GO:0005739">
    <property type="term" value="C:mitochondrion"/>
    <property type="evidence" value="ECO:0007669"/>
    <property type="project" value="TreeGrafter"/>
</dbReference>
<dbReference type="InParanoid" id="E5R469"/>
<dbReference type="Pfam" id="PF09159">
    <property type="entry name" value="Ydc2-catalyt"/>
    <property type="match status" value="1"/>
</dbReference>
<evidence type="ECO:0000259" key="1">
    <source>
        <dbReference type="Pfam" id="PF09159"/>
    </source>
</evidence>
<dbReference type="VEuPathDB" id="FungiDB:LEMA_P045430.1"/>
<evidence type="ECO:0000313" key="2">
    <source>
        <dbReference type="EMBL" id="CBX91837.1"/>
    </source>
</evidence>
<proteinExistence type="predicted"/>
<dbReference type="GO" id="GO:0000402">
    <property type="term" value="F:crossed form four-way junction DNA binding"/>
    <property type="evidence" value="ECO:0007669"/>
    <property type="project" value="TreeGrafter"/>
</dbReference>
<protein>
    <recommendedName>
        <fullName evidence="1">Mitochondrial resolvase Ydc2 catalytic domain-containing protein</fullName>
    </recommendedName>
</protein>
<sequence>MPAKVPKPPKTPSITAKALQTLLTCIGSASSGTKSVLHSRLLRDLPVSRFRNIHAKGDTQQTANSNSKLRIVSIDMGIKNLAFCEALVSYPGSMQEKRAKGVKKEWDATMEIVRWEKVDLVANTQDPRQAFPIVTSKGKAGRSKISSEEEDEEVDPYSLPVLSETAYRLIKRTILSSAPDVILIERQRWRSGGGSAVQQWTVRVNTLEGMLWAVLATLKGESAHLPNTHGETHPQAIKPYEVFAVDPKRRGNRERGKSSKR</sequence>
<dbReference type="OrthoDB" id="5552842at2759"/>
<dbReference type="GO" id="GO:0000403">
    <property type="term" value="F:Y-form DNA binding"/>
    <property type="evidence" value="ECO:0007669"/>
    <property type="project" value="TreeGrafter"/>
</dbReference>